<dbReference type="PIRSF" id="PIRSF000706">
    <property type="entry name" value="Kanamycin_kin"/>
    <property type="match status" value="1"/>
</dbReference>
<evidence type="ECO:0000256" key="7">
    <source>
        <dbReference type="ARBA" id="ARBA00022840"/>
    </source>
</evidence>
<comment type="similarity">
    <text evidence="1 10">Belongs to the aminoglycoside phosphotransferase family.</text>
</comment>
<gene>
    <name evidence="12" type="ORF">ABVQ20_27070</name>
</gene>
<dbReference type="CDD" id="cd05150">
    <property type="entry name" value="APH"/>
    <property type="match status" value="1"/>
</dbReference>
<dbReference type="InterPro" id="IPR051678">
    <property type="entry name" value="AGP_Transferase"/>
</dbReference>
<sequence length="264" mass="29016">MNSHPPEIDLPHGLRELLHGYTWDLQTIGRSVAGVFRLEAEGKPALFLKTEQAKPFAELAEEAARLRWLAGQGIACPRAMAFETHAGRDWLLMSAVAGHDLVSAPPADAGNTIDIMAGALRALHALDVRSCPFDHGLDKRIAMARARMEAGEVDESDFDEERQGRTAADAFAELLLLRPATQDLVVTHGDACLPNVMAAEGTFSGFIDCGRLGVADRHQDLALACWSIRHNLGEAWIQPFLDSYGFVEADPLKLAWYRLLDEFF</sequence>
<dbReference type="NCBIfam" id="NF032898">
    <property type="entry name" value="APH_3p_II"/>
    <property type="match status" value="1"/>
</dbReference>
<dbReference type="Gene3D" id="3.30.200.20">
    <property type="entry name" value="Phosphorylase Kinase, domain 1"/>
    <property type="match status" value="1"/>
</dbReference>
<dbReference type="Proteomes" id="UP001548832">
    <property type="component" value="Unassembled WGS sequence"/>
</dbReference>
<dbReference type="SUPFAM" id="SSF56112">
    <property type="entry name" value="Protein kinase-like (PK-like)"/>
    <property type="match status" value="1"/>
</dbReference>
<evidence type="ECO:0000256" key="2">
    <source>
        <dbReference type="ARBA" id="ARBA00012193"/>
    </source>
</evidence>
<keyword evidence="13" id="KW-1185">Reference proteome</keyword>
<evidence type="ECO:0000256" key="9">
    <source>
        <dbReference type="ARBA" id="ARBA00048925"/>
    </source>
</evidence>
<keyword evidence="4 10" id="KW-0808">Transferase</keyword>
<evidence type="ECO:0000256" key="10">
    <source>
        <dbReference type="PIRNR" id="PIRNR000706"/>
    </source>
</evidence>
<name>A0ABV2DL36_9HYPH</name>
<evidence type="ECO:0000256" key="6">
    <source>
        <dbReference type="ARBA" id="ARBA00022777"/>
    </source>
</evidence>
<dbReference type="Gene3D" id="3.90.1200.10">
    <property type="match status" value="1"/>
</dbReference>
<dbReference type="PANTHER" id="PTHR21310:SF41">
    <property type="entry name" value="3'-PHOSPHOTRANSFERASE, PUTATIVE-RELATED"/>
    <property type="match status" value="1"/>
</dbReference>
<dbReference type="RefSeq" id="WP_354462720.1">
    <property type="nucleotide sequence ID" value="NZ_JBEWSZ010000002.1"/>
</dbReference>
<evidence type="ECO:0000256" key="4">
    <source>
        <dbReference type="ARBA" id="ARBA00022679"/>
    </source>
</evidence>
<keyword evidence="7 10" id="KW-0067">ATP-binding</keyword>
<organism evidence="12 13">
    <name type="scientific">Mesorhizobium shangrilense</name>
    <dbReference type="NCBI Taxonomy" id="460060"/>
    <lineage>
        <taxon>Bacteria</taxon>
        <taxon>Pseudomonadati</taxon>
        <taxon>Pseudomonadota</taxon>
        <taxon>Alphaproteobacteria</taxon>
        <taxon>Hyphomicrobiales</taxon>
        <taxon>Phyllobacteriaceae</taxon>
        <taxon>Mesorhizobium</taxon>
    </lineage>
</organism>
<keyword evidence="8 10" id="KW-0046">Antibiotic resistance</keyword>
<dbReference type="Pfam" id="PF01636">
    <property type="entry name" value="APH"/>
    <property type="match status" value="1"/>
</dbReference>
<evidence type="ECO:0000256" key="3">
    <source>
        <dbReference type="ARBA" id="ARBA00017903"/>
    </source>
</evidence>
<comment type="caution">
    <text evidence="12">The sequence shown here is derived from an EMBL/GenBank/DDBJ whole genome shotgun (WGS) entry which is preliminary data.</text>
</comment>
<keyword evidence="6 10" id="KW-0418">Kinase</keyword>
<reference evidence="12 13" key="1">
    <citation type="submission" date="2024-06" db="EMBL/GenBank/DDBJ databases">
        <authorList>
            <person name="Kim D.-U."/>
        </authorList>
    </citation>
    <scope>NUCLEOTIDE SEQUENCE [LARGE SCALE GENOMIC DNA]</scope>
    <source>
        <strain evidence="12 13">KACC15460</strain>
    </source>
</reference>
<keyword evidence="5 10" id="KW-0547">Nucleotide-binding</keyword>
<protein>
    <recommendedName>
        <fullName evidence="3">Aminoglycoside 3'-phosphotransferase</fullName>
        <ecNumber evidence="2">2.7.1.95</ecNumber>
    </recommendedName>
</protein>
<dbReference type="EMBL" id="JBEWSZ010000002">
    <property type="protein sequence ID" value="MET2830654.1"/>
    <property type="molecule type" value="Genomic_DNA"/>
</dbReference>
<evidence type="ECO:0000256" key="5">
    <source>
        <dbReference type="ARBA" id="ARBA00022741"/>
    </source>
</evidence>
<dbReference type="NCBIfam" id="NF033068">
    <property type="entry name" value="APH_3p"/>
    <property type="match status" value="1"/>
</dbReference>
<evidence type="ECO:0000313" key="13">
    <source>
        <dbReference type="Proteomes" id="UP001548832"/>
    </source>
</evidence>
<dbReference type="EC" id="2.7.1.95" evidence="2"/>
<evidence type="ECO:0000259" key="11">
    <source>
        <dbReference type="Pfam" id="PF01636"/>
    </source>
</evidence>
<accession>A0ABV2DL36</accession>
<dbReference type="InterPro" id="IPR002575">
    <property type="entry name" value="Aminoglycoside_PTrfase"/>
</dbReference>
<dbReference type="PANTHER" id="PTHR21310">
    <property type="entry name" value="AMINOGLYCOSIDE PHOSPHOTRANSFERASE-RELATED-RELATED"/>
    <property type="match status" value="1"/>
</dbReference>
<dbReference type="InterPro" id="IPR024165">
    <property type="entry name" value="Kan/Strep_kinase"/>
</dbReference>
<evidence type="ECO:0000256" key="8">
    <source>
        <dbReference type="ARBA" id="ARBA00023251"/>
    </source>
</evidence>
<feature type="domain" description="Aminoglycoside phosphotransferase" evidence="11">
    <location>
        <begin position="35"/>
        <end position="256"/>
    </location>
</feature>
<evidence type="ECO:0000256" key="1">
    <source>
        <dbReference type="ARBA" id="ARBA00006219"/>
    </source>
</evidence>
<dbReference type="InterPro" id="IPR011009">
    <property type="entry name" value="Kinase-like_dom_sf"/>
</dbReference>
<comment type="catalytic activity">
    <reaction evidence="9">
        <text>kanamycin A + ATP = kanamycin 3'-phosphate + ADP + H(+)</text>
        <dbReference type="Rhea" id="RHEA:24256"/>
        <dbReference type="ChEBI" id="CHEBI:15378"/>
        <dbReference type="ChEBI" id="CHEBI:30616"/>
        <dbReference type="ChEBI" id="CHEBI:57909"/>
        <dbReference type="ChEBI" id="CHEBI:58214"/>
        <dbReference type="ChEBI" id="CHEBI:456216"/>
        <dbReference type="EC" id="2.7.1.95"/>
    </reaction>
</comment>
<proteinExistence type="inferred from homology"/>
<evidence type="ECO:0000313" key="12">
    <source>
        <dbReference type="EMBL" id="MET2830654.1"/>
    </source>
</evidence>